<feature type="region of interest" description="Disordered" evidence="1">
    <location>
        <begin position="86"/>
        <end position="153"/>
    </location>
</feature>
<keyword evidence="3" id="KW-1185">Reference proteome</keyword>
<feature type="compositionally biased region" description="Basic residues" evidence="1">
    <location>
        <begin position="136"/>
        <end position="145"/>
    </location>
</feature>
<evidence type="ECO:0000313" key="3">
    <source>
        <dbReference type="Proteomes" id="UP000244336"/>
    </source>
</evidence>
<gene>
    <name evidence="2" type="ORF">GQ55_6G209100</name>
</gene>
<dbReference type="Proteomes" id="UP000244336">
    <property type="component" value="Chromosome 6"/>
</dbReference>
<evidence type="ECO:0000313" key="2">
    <source>
        <dbReference type="EMBL" id="PUZ51696.1"/>
    </source>
</evidence>
<dbReference type="EMBL" id="CM009754">
    <property type="protein sequence ID" value="PUZ51696.1"/>
    <property type="molecule type" value="Genomic_DNA"/>
</dbReference>
<feature type="compositionally biased region" description="Low complexity" evidence="1">
    <location>
        <begin position="89"/>
        <end position="104"/>
    </location>
</feature>
<accession>A0A2T7D800</accession>
<feature type="region of interest" description="Disordered" evidence="1">
    <location>
        <begin position="1"/>
        <end position="69"/>
    </location>
</feature>
<sequence length="153" mass="15928">MEGASQGHRSCPELRLAAPARGRGKPHPQRTAACNVRSWRRRREPRRPQLPACAARATGSIGGAGSGEPRLAAACRVRGWKRWCGAAESGARSTRRAAPAASGISSGGHGRAASSGARSSGPRRVAPAAHGPAGRARSKRRRRSRSQCAAGRA</sequence>
<organism evidence="2 3">
    <name type="scientific">Panicum hallii var. hallii</name>
    <dbReference type="NCBI Taxonomy" id="1504633"/>
    <lineage>
        <taxon>Eukaryota</taxon>
        <taxon>Viridiplantae</taxon>
        <taxon>Streptophyta</taxon>
        <taxon>Embryophyta</taxon>
        <taxon>Tracheophyta</taxon>
        <taxon>Spermatophyta</taxon>
        <taxon>Magnoliopsida</taxon>
        <taxon>Liliopsida</taxon>
        <taxon>Poales</taxon>
        <taxon>Poaceae</taxon>
        <taxon>PACMAD clade</taxon>
        <taxon>Panicoideae</taxon>
        <taxon>Panicodae</taxon>
        <taxon>Paniceae</taxon>
        <taxon>Panicinae</taxon>
        <taxon>Panicum</taxon>
        <taxon>Panicum sect. Panicum</taxon>
    </lineage>
</organism>
<evidence type="ECO:0000256" key="1">
    <source>
        <dbReference type="SAM" id="MobiDB-lite"/>
    </source>
</evidence>
<name>A0A2T7D800_9POAL</name>
<feature type="compositionally biased region" description="Low complexity" evidence="1">
    <location>
        <begin position="111"/>
        <end position="135"/>
    </location>
</feature>
<dbReference type="Gramene" id="PUZ51696">
    <property type="protein sequence ID" value="PUZ51696"/>
    <property type="gene ID" value="GQ55_6G209100"/>
</dbReference>
<protein>
    <submittedName>
        <fullName evidence="2">Uncharacterized protein</fullName>
    </submittedName>
</protein>
<reference evidence="2 3" key="1">
    <citation type="submission" date="2018-04" db="EMBL/GenBank/DDBJ databases">
        <title>WGS assembly of Panicum hallii var. hallii HAL2.</title>
        <authorList>
            <person name="Lovell J."/>
            <person name="Jenkins J."/>
            <person name="Lowry D."/>
            <person name="Mamidi S."/>
            <person name="Sreedasyam A."/>
            <person name="Weng X."/>
            <person name="Barry K."/>
            <person name="Bonette J."/>
            <person name="Campitelli B."/>
            <person name="Daum C."/>
            <person name="Gordon S."/>
            <person name="Gould B."/>
            <person name="Lipzen A."/>
            <person name="MacQueen A."/>
            <person name="Palacio-Mejia J."/>
            <person name="Plott C."/>
            <person name="Shakirov E."/>
            <person name="Shu S."/>
            <person name="Yoshinaga Y."/>
            <person name="Zane M."/>
            <person name="Rokhsar D."/>
            <person name="Grimwood J."/>
            <person name="Schmutz J."/>
            <person name="Juenger T."/>
        </authorList>
    </citation>
    <scope>NUCLEOTIDE SEQUENCE [LARGE SCALE GENOMIC DNA]</scope>
    <source>
        <strain evidence="3">cv. HAL2</strain>
    </source>
</reference>
<proteinExistence type="predicted"/>
<dbReference type="AlphaFoldDB" id="A0A2T7D800"/>